<reference evidence="1" key="1">
    <citation type="journal article" date="2019" name="Mitochondrial DNA Part B Resour">
        <title>The mitochondrial genome of the ciliate Pseudourostyla cristata (Ciliophora, Urostylida).</title>
        <authorList>
            <person name="Park K.-M."/>
            <person name="Min G.-S."/>
            <person name="Kim S."/>
        </authorList>
    </citation>
    <scope>NUCLEOTIDE SEQUENCE</scope>
</reference>
<evidence type="ECO:0000313" key="1">
    <source>
        <dbReference type="EMBL" id="QCU82597.1"/>
    </source>
</evidence>
<dbReference type="EMBL" id="MH888186">
    <property type="protein sequence ID" value="QCU82597.1"/>
    <property type="molecule type" value="Genomic_DNA"/>
</dbReference>
<dbReference type="GO" id="GO:0003899">
    <property type="term" value="F:DNA-directed RNA polymerase activity"/>
    <property type="evidence" value="ECO:0007669"/>
    <property type="project" value="InterPro"/>
</dbReference>
<dbReference type="GO" id="GO:0006351">
    <property type="term" value="P:DNA-templated transcription"/>
    <property type="evidence" value="ECO:0007669"/>
    <property type="project" value="InterPro"/>
</dbReference>
<dbReference type="InterPro" id="IPR043502">
    <property type="entry name" value="DNA/RNA_pol_sf"/>
</dbReference>
<gene>
    <name evidence="1" type="primary">orf737</name>
</gene>
<keyword evidence="1" id="KW-0496">Mitochondrion</keyword>
<name>A0A4P9JLR2_9SPIT</name>
<accession>A0A4P9JLR2</accession>
<protein>
    <submittedName>
        <fullName evidence="1">Uncharacterized protein</fullName>
    </submittedName>
</protein>
<geneLocation type="mitochondrion" evidence="1"/>
<dbReference type="GO" id="GO:0003677">
    <property type="term" value="F:DNA binding"/>
    <property type="evidence" value="ECO:0007669"/>
    <property type="project" value="InterPro"/>
</dbReference>
<organism evidence="1">
    <name type="scientific">Pseudourostyla cristata</name>
    <dbReference type="NCBI Taxonomy" id="293816"/>
    <lineage>
        <taxon>Eukaryota</taxon>
        <taxon>Sar</taxon>
        <taxon>Alveolata</taxon>
        <taxon>Ciliophora</taxon>
        <taxon>Intramacronucleata</taxon>
        <taxon>Spirotrichea</taxon>
        <taxon>Stichotrichia</taxon>
        <taxon>Urostylida</taxon>
        <taxon>Pseudourostylidae</taxon>
        <taxon>Pseudourostyla</taxon>
    </lineage>
</organism>
<dbReference type="SUPFAM" id="SSF56672">
    <property type="entry name" value="DNA/RNA polymerases"/>
    <property type="match status" value="1"/>
</dbReference>
<sequence>MNDRKTIIDFINFNLKEKIEYNFFESDKKINKNEIILYSYYINIINYYNFNHIYEYVNYSLLNNDKLFKNNDIFCFIINNFFANNLKYFSLFYCILFIKSFYNNNYIIKNYENSSIIVTKCSILFKNFLIFNDLNNSFNDNDFEINIFAHLFPIFESLDKFLQIKTVIIKSLDTYKTDKYWKLNNDINNDIDFNHFDIFLSKPLIKKYKNNYYLIGVCFFQVYQIFNKNVNSNITFKFYNEDYINNINNTEWHIDIEWYKEIIKIIKNYKNYDKINVDISIKEILIELEKNDWKNENLQKQYSNLIYYKNIFYYYEFIIKHEITYQIYFPFYFDFRGRMYYYGDISITNNKLLRTLYYQGNYNEDDYDKEVNEKLLELLKLYEMKLHTILGIINIHKTSPKINISIILLSISIGKFFIIKNQEKINIEKFIDYTILYLKNKNNLNELNDQIEISHYLKILYNIDNGRKYVVLKDFTASFFQHLIRLMGPKSRESLKLANMIDKYNWYDPYTHFINLFFKNNDLKYGDLFNRKTCKKVIMTVPYSIGKKSAWFYFIEKINTKYDEKRLKKEFNLFYSYIKKLLEDEIFLKNSTDKMLLYGLSKSNLFDNLLIEYDNSKTNLIYYKKKSKIIDLIISNDSIKKRITKKVNVISNEIDNNNIYRSLRANWIASMDADVLISINLKFKKPIYSVHDSLIIDWLNIDELIIKSNEILSNINFKNITWNNNHNFKIFSIMIIL</sequence>
<dbReference type="AlphaFoldDB" id="A0A4P9JLR2"/>
<dbReference type="InterPro" id="IPR002092">
    <property type="entry name" value="DNA-dir_Rpol_phage-type"/>
</dbReference>
<proteinExistence type="predicted"/>
<dbReference type="PROSITE" id="PS00489">
    <property type="entry name" value="RNA_POL_PHAGE_2"/>
    <property type="match status" value="1"/>
</dbReference>